<organism evidence="1 2">
    <name type="scientific">Burkholderia lata (strain ATCC 17760 / DSM 23089 / LMG 22485 / NCIMB 9086 / R18194 / 383)</name>
    <dbReference type="NCBI Taxonomy" id="482957"/>
    <lineage>
        <taxon>Bacteria</taxon>
        <taxon>Pseudomonadati</taxon>
        <taxon>Pseudomonadota</taxon>
        <taxon>Betaproteobacteria</taxon>
        <taxon>Burkholderiales</taxon>
        <taxon>Burkholderiaceae</taxon>
        <taxon>Burkholderia</taxon>
        <taxon>Burkholderia cepacia complex</taxon>
    </lineage>
</organism>
<sequence>MLTQTIPPALVAEIATLVLGIMMLLRPTPAPEFATVAIRATNLETPR</sequence>
<protein>
    <submittedName>
        <fullName evidence="1">Uncharacterized protein</fullName>
    </submittedName>
</protein>
<dbReference type="EMBL" id="CABVQN010000004">
    <property type="protein sequence ID" value="VWC79037.1"/>
    <property type="molecule type" value="Genomic_DNA"/>
</dbReference>
<name>A0A6P2UPT0_BURL3</name>
<evidence type="ECO:0000313" key="1">
    <source>
        <dbReference type="EMBL" id="VWC79037.1"/>
    </source>
</evidence>
<dbReference type="Proteomes" id="UP000494110">
    <property type="component" value="Unassembled WGS sequence"/>
</dbReference>
<accession>A0A6P2UPT0</accession>
<dbReference type="AlphaFoldDB" id="A0A6P2UPT0"/>
<proteinExistence type="predicted"/>
<gene>
    <name evidence="1" type="ORF">BLA39750_01061</name>
</gene>
<reference evidence="1 2" key="1">
    <citation type="submission" date="2019-09" db="EMBL/GenBank/DDBJ databases">
        <authorList>
            <person name="Depoorter E."/>
        </authorList>
    </citation>
    <scope>NUCLEOTIDE SEQUENCE [LARGE SCALE GENOMIC DNA]</scope>
    <source>
        <strain evidence="1">R-39750</strain>
    </source>
</reference>
<evidence type="ECO:0000313" key="2">
    <source>
        <dbReference type="Proteomes" id="UP000494110"/>
    </source>
</evidence>